<protein>
    <submittedName>
        <fullName evidence="9">ABC transporter permease</fullName>
    </submittedName>
</protein>
<feature type="transmembrane region" description="Helical" evidence="7">
    <location>
        <begin position="231"/>
        <end position="255"/>
    </location>
</feature>
<dbReference type="AlphaFoldDB" id="A0A540VAU3"/>
<dbReference type="PROSITE" id="PS50928">
    <property type="entry name" value="ABC_TM1"/>
    <property type="match status" value="1"/>
</dbReference>
<dbReference type="InterPro" id="IPR035906">
    <property type="entry name" value="MetI-like_sf"/>
</dbReference>
<dbReference type="GO" id="GO:0071916">
    <property type="term" value="F:dipeptide transmembrane transporter activity"/>
    <property type="evidence" value="ECO:0007669"/>
    <property type="project" value="TreeGrafter"/>
</dbReference>
<dbReference type="EMBL" id="VIGC01000031">
    <property type="protein sequence ID" value="TQE93890.1"/>
    <property type="molecule type" value="Genomic_DNA"/>
</dbReference>
<keyword evidence="2 7" id="KW-0813">Transport</keyword>
<keyword evidence="6 7" id="KW-0472">Membrane</keyword>
<dbReference type="PANTHER" id="PTHR43163:SF6">
    <property type="entry name" value="DIPEPTIDE TRANSPORT SYSTEM PERMEASE PROTEIN DPPB-RELATED"/>
    <property type="match status" value="1"/>
</dbReference>
<dbReference type="PANTHER" id="PTHR43163">
    <property type="entry name" value="DIPEPTIDE TRANSPORT SYSTEM PERMEASE PROTEIN DPPB-RELATED"/>
    <property type="match status" value="1"/>
</dbReference>
<keyword evidence="3" id="KW-1003">Cell membrane</keyword>
<dbReference type="CDD" id="cd06261">
    <property type="entry name" value="TM_PBP2"/>
    <property type="match status" value="1"/>
</dbReference>
<comment type="caution">
    <text evidence="9">The sequence shown here is derived from an EMBL/GenBank/DDBJ whole genome shotgun (WGS) entry which is preliminary data.</text>
</comment>
<evidence type="ECO:0000256" key="7">
    <source>
        <dbReference type="RuleBase" id="RU363032"/>
    </source>
</evidence>
<evidence type="ECO:0000256" key="1">
    <source>
        <dbReference type="ARBA" id="ARBA00004651"/>
    </source>
</evidence>
<evidence type="ECO:0000256" key="5">
    <source>
        <dbReference type="ARBA" id="ARBA00022989"/>
    </source>
</evidence>
<name>A0A540VAU3_9CHLR</name>
<keyword evidence="10" id="KW-1185">Reference proteome</keyword>
<evidence type="ECO:0000313" key="9">
    <source>
        <dbReference type="EMBL" id="TQE93890.1"/>
    </source>
</evidence>
<feature type="transmembrane region" description="Helical" evidence="7">
    <location>
        <begin position="137"/>
        <end position="162"/>
    </location>
</feature>
<feature type="transmembrane region" description="Helical" evidence="7">
    <location>
        <begin position="106"/>
        <end position="125"/>
    </location>
</feature>
<dbReference type="SUPFAM" id="SSF161098">
    <property type="entry name" value="MetI-like"/>
    <property type="match status" value="1"/>
</dbReference>
<feature type="domain" description="ABC transmembrane type-1" evidence="8">
    <location>
        <begin position="98"/>
        <end position="304"/>
    </location>
</feature>
<evidence type="ECO:0000256" key="3">
    <source>
        <dbReference type="ARBA" id="ARBA00022475"/>
    </source>
</evidence>
<dbReference type="InterPro" id="IPR000515">
    <property type="entry name" value="MetI-like"/>
</dbReference>
<dbReference type="RefSeq" id="WP_141611812.1">
    <property type="nucleotide sequence ID" value="NZ_VIGC02000031.1"/>
</dbReference>
<sequence>MWHYLLRRLLIIFLPTLLGISVVVFGIMHLIPGSFVDVLVGIGTDITEEQRARLVQAYGLDRPLPVQYLYWLGNLARGDLGTSLRTGKPVLAEIIGRLPVTLEVSALALLMALALAIPLGVLSAVRPNGALDLVARVLALAGLSVPNFLLGTLLILAVSLYLPNRFPTTGYVPLSEGLGANLRSIFLPSLTLALALSASLMRITRASLAETLHQEYIRVARSKGLHERRVLLVHALRNGLIPVITLLGIHVGYLLGGTVIVEEIFSLPGIGRLALNAIYQRDYPTVQGTVLFIAVAFVLVNLLTDLAYSLIDPRIRLEQ</sequence>
<comment type="subcellular location">
    <subcellularLocation>
        <location evidence="1 7">Cell membrane</location>
        <topology evidence="1 7">Multi-pass membrane protein</topology>
    </subcellularLocation>
</comment>
<dbReference type="OrthoDB" id="9772184at2"/>
<dbReference type="Gene3D" id="1.10.3720.10">
    <property type="entry name" value="MetI-like"/>
    <property type="match status" value="1"/>
</dbReference>
<dbReference type="Pfam" id="PF00528">
    <property type="entry name" value="BPD_transp_1"/>
    <property type="match status" value="1"/>
</dbReference>
<keyword evidence="4 7" id="KW-0812">Transmembrane</keyword>
<organism evidence="9 10">
    <name type="scientific">Litorilinea aerophila</name>
    <dbReference type="NCBI Taxonomy" id="1204385"/>
    <lineage>
        <taxon>Bacteria</taxon>
        <taxon>Bacillati</taxon>
        <taxon>Chloroflexota</taxon>
        <taxon>Caldilineae</taxon>
        <taxon>Caldilineales</taxon>
        <taxon>Caldilineaceae</taxon>
        <taxon>Litorilinea</taxon>
    </lineage>
</organism>
<gene>
    <name evidence="9" type="ORF">FKZ61_19360</name>
</gene>
<evidence type="ECO:0000256" key="6">
    <source>
        <dbReference type="ARBA" id="ARBA00023136"/>
    </source>
</evidence>
<evidence type="ECO:0000256" key="2">
    <source>
        <dbReference type="ARBA" id="ARBA00022448"/>
    </source>
</evidence>
<dbReference type="InterPro" id="IPR045621">
    <property type="entry name" value="BPD_transp_1_N"/>
</dbReference>
<evidence type="ECO:0000313" key="10">
    <source>
        <dbReference type="Proteomes" id="UP000317371"/>
    </source>
</evidence>
<feature type="transmembrane region" description="Helical" evidence="7">
    <location>
        <begin position="290"/>
        <end position="311"/>
    </location>
</feature>
<dbReference type="GO" id="GO:0005886">
    <property type="term" value="C:plasma membrane"/>
    <property type="evidence" value="ECO:0007669"/>
    <property type="project" value="UniProtKB-SubCell"/>
</dbReference>
<dbReference type="Pfam" id="PF19300">
    <property type="entry name" value="BPD_transp_1_N"/>
    <property type="match status" value="1"/>
</dbReference>
<accession>A0A540VAU3</accession>
<keyword evidence="5 7" id="KW-1133">Transmembrane helix</keyword>
<reference evidence="9 10" key="1">
    <citation type="submission" date="2019-06" db="EMBL/GenBank/DDBJ databases">
        <title>Genome sequence of Litorilinea aerophila BAA-2444.</title>
        <authorList>
            <person name="Maclea K.S."/>
            <person name="Maurais E.G."/>
            <person name="Iannazzi L.C."/>
        </authorList>
    </citation>
    <scope>NUCLEOTIDE SEQUENCE [LARGE SCALE GENOMIC DNA]</scope>
    <source>
        <strain evidence="9 10">ATCC BAA-2444</strain>
    </source>
</reference>
<comment type="similarity">
    <text evidence="7">Belongs to the binding-protein-dependent transport system permease family.</text>
</comment>
<dbReference type="InParanoid" id="A0A540VAU3"/>
<feature type="transmembrane region" description="Helical" evidence="7">
    <location>
        <begin position="182"/>
        <end position="201"/>
    </location>
</feature>
<dbReference type="Proteomes" id="UP000317371">
    <property type="component" value="Unassembled WGS sequence"/>
</dbReference>
<evidence type="ECO:0000256" key="4">
    <source>
        <dbReference type="ARBA" id="ARBA00022692"/>
    </source>
</evidence>
<proteinExistence type="inferred from homology"/>
<feature type="transmembrane region" description="Helical" evidence="7">
    <location>
        <begin position="9"/>
        <end position="31"/>
    </location>
</feature>
<evidence type="ECO:0000259" key="8">
    <source>
        <dbReference type="PROSITE" id="PS50928"/>
    </source>
</evidence>